<dbReference type="Pfam" id="PF04338">
    <property type="entry name" value="DUF481"/>
    <property type="match status" value="1"/>
</dbReference>
<proteinExistence type="predicted"/>
<sequence>MSRPAIATAILAAASISTPASAALPDPVKAMIDAAIASGNNQDVLAIVKIAKATNPDDQAEIDALLAEYNNKRAEQAAAALLEKQEAGLFANWEGQGELGGFRSTGNTRNLGVTGGIKLVKDAVKWRMNFKARADYETNGGKTTRDQLSATLEPNYKFNKRLYAYGLAQFERDRFQGFSARYTLSGGLGYELVSTDDIRLSIKAGPAIRVTDFAGGDTKSSLAALVGLDFDWKITDHLKFSQDAGGTYASDAQGFTSAVAVIDSDNTTFTATSALDAKLIGSLSTRLSYTIEHETNPQAGRAKTDTLSRASLVYDF</sequence>
<feature type="signal peptide" evidence="1">
    <location>
        <begin position="1"/>
        <end position="22"/>
    </location>
</feature>
<name>A0ABX2N115_9SPHN</name>
<protein>
    <submittedName>
        <fullName evidence="2">DUF481 domain-containing protein</fullName>
    </submittedName>
</protein>
<accession>A0ABX2N115</accession>
<dbReference type="InterPro" id="IPR007433">
    <property type="entry name" value="DUF481"/>
</dbReference>
<reference evidence="2 3" key="1">
    <citation type="submission" date="2020-06" db="EMBL/GenBank/DDBJ databases">
        <authorList>
            <person name="Kim S.-J."/>
            <person name="Park S.-J."/>
        </authorList>
    </citation>
    <scope>NUCLEOTIDE SEQUENCE [LARGE SCALE GENOMIC DNA]</scope>
    <source>
        <strain evidence="2 3">SW-151</strain>
    </source>
</reference>
<dbReference type="RefSeq" id="WP_176278924.1">
    <property type="nucleotide sequence ID" value="NZ_JABWMH010000002.1"/>
</dbReference>
<evidence type="ECO:0000313" key="2">
    <source>
        <dbReference type="EMBL" id="NVD27391.1"/>
    </source>
</evidence>
<evidence type="ECO:0000313" key="3">
    <source>
        <dbReference type="Proteomes" id="UP000652427"/>
    </source>
</evidence>
<dbReference type="SUPFAM" id="SSF56935">
    <property type="entry name" value="Porins"/>
    <property type="match status" value="1"/>
</dbReference>
<dbReference type="EMBL" id="JABWMH010000002">
    <property type="protein sequence ID" value="NVD27391.1"/>
    <property type="molecule type" value="Genomic_DNA"/>
</dbReference>
<keyword evidence="3" id="KW-1185">Reference proteome</keyword>
<feature type="chain" id="PRO_5046757796" evidence="1">
    <location>
        <begin position="23"/>
        <end position="316"/>
    </location>
</feature>
<organism evidence="2 3">
    <name type="scientific">Parasphingorhabdus flavimaris</name>
    <dbReference type="NCBI Taxonomy" id="266812"/>
    <lineage>
        <taxon>Bacteria</taxon>
        <taxon>Pseudomonadati</taxon>
        <taxon>Pseudomonadota</taxon>
        <taxon>Alphaproteobacteria</taxon>
        <taxon>Sphingomonadales</taxon>
        <taxon>Sphingomonadaceae</taxon>
        <taxon>Parasphingorhabdus</taxon>
    </lineage>
</organism>
<evidence type="ECO:0000256" key="1">
    <source>
        <dbReference type="SAM" id="SignalP"/>
    </source>
</evidence>
<gene>
    <name evidence="2" type="ORF">HUO14_05680</name>
</gene>
<dbReference type="Proteomes" id="UP000652427">
    <property type="component" value="Unassembled WGS sequence"/>
</dbReference>
<comment type="caution">
    <text evidence="2">The sequence shown here is derived from an EMBL/GenBank/DDBJ whole genome shotgun (WGS) entry which is preliminary data.</text>
</comment>
<keyword evidence="1" id="KW-0732">Signal</keyword>